<dbReference type="AlphaFoldDB" id="A0A369XPA3"/>
<dbReference type="InterPro" id="IPR036065">
    <property type="entry name" value="BolA-like_sf"/>
</dbReference>
<organism evidence="3 4">
    <name type="scientific">Candidatus Accumulibacter meliphilus</name>
    <dbReference type="NCBI Taxonomy" id="2211374"/>
    <lineage>
        <taxon>Bacteria</taxon>
        <taxon>Pseudomonadati</taxon>
        <taxon>Pseudomonadota</taxon>
        <taxon>Betaproteobacteria</taxon>
        <taxon>Candidatus Accumulibacter</taxon>
    </lineage>
</organism>
<evidence type="ECO:0000313" key="3">
    <source>
        <dbReference type="EMBL" id="RDE51953.1"/>
    </source>
</evidence>
<dbReference type="EMBL" id="QPGA01000003">
    <property type="protein sequence ID" value="RDE51953.1"/>
    <property type="molecule type" value="Genomic_DNA"/>
</dbReference>
<evidence type="ECO:0000256" key="1">
    <source>
        <dbReference type="ARBA" id="ARBA00005578"/>
    </source>
</evidence>
<name>A0A369XPA3_9PROT</name>
<sequence length="82" mass="9125">MMMHPEEVRKIIAEGIPCEHLEVAGDGQHFEALIVSGEFTGKSRVQRQQAVNEILRQHFNSGALHALSMKTQTPAEWSATRG</sequence>
<dbReference type="SUPFAM" id="SSF82657">
    <property type="entry name" value="BolA-like"/>
    <property type="match status" value="1"/>
</dbReference>
<gene>
    <name evidence="3" type="ORF">DVS81_03295</name>
</gene>
<comment type="similarity">
    <text evidence="1 2">Belongs to the BolA/IbaG family.</text>
</comment>
<dbReference type="Proteomes" id="UP000253831">
    <property type="component" value="Unassembled WGS sequence"/>
</dbReference>
<dbReference type="PANTHER" id="PTHR46229">
    <property type="entry name" value="BOLA TRANSCRIPTION REGULATOR"/>
    <property type="match status" value="1"/>
</dbReference>
<evidence type="ECO:0000256" key="2">
    <source>
        <dbReference type="RuleBase" id="RU003860"/>
    </source>
</evidence>
<dbReference type="PIRSF" id="PIRSF003113">
    <property type="entry name" value="BolA"/>
    <property type="match status" value="1"/>
</dbReference>
<protein>
    <submittedName>
        <fullName evidence="3">BolA family transcriptional regulator</fullName>
    </submittedName>
</protein>
<accession>A0A369XPA3</accession>
<dbReference type="InterPro" id="IPR050961">
    <property type="entry name" value="BolA/IbaG_stress_morph_reg"/>
</dbReference>
<proteinExistence type="inferred from homology"/>
<dbReference type="InterPro" id="IPR002634">
    <property type="entry name" value="BolA"/>
</dbReference>
<comment type="caution">
    <text evidence="3">The sequence shown here is derived from an EMBL/GenBank/DDBJ whole genome shotgun (WGS) entry which is preliminary data.</text>
</comment>
<dbReference type="Pfam" id="PF01722">
    <property type="entry name" value="BolA"/>
    <property type="match status" value="1"/>
</dbReference>
<reference evidence="3 4" key="1">
    <citation type="submission" date="2018-05" db="EMBL/GenBank/DDBJ databases">
        <title>Integrated omic analyses show evidence that a Ca. Accumulibacter phosphatis strain performs denitrification under micro-aerobic conditions.</title>
        <authorList>
            <person name="Camejo P.Y."/>
            <person name="Katherine M.D."/>
            <person name="Daniel N.R."/>
        </authorList>
    </citation>
    <scope>NUCLEOTIDE SEQUENCE [LARGE SCALE GENOMIC DNA]</scope>
    <source>
        <strain evidence="3">UW-LDO-IC</strain>
    </source>
</reference>
<dbReference type="PANTHER" id="PTHR46229:SF2">
    <property type="entry name" value="BOLA-LIKE PROTEIN 1"/>
    <property type="match status" value="1"/>
</dbReference>
<evidence type="ECO:0000313" key="4">
    <source>
        <dbReference type="Proteomes" id="UP000253831"/>
    </source>
</evidence>
<dbReference type="Gene3D" id="3.30.300.90">
    <property type="entry name" value="BolA-like"/>
    <property type="match status" value="1"/>
</dbReference>